<feature type="chain" id="PRO_5031313992" description="DUF541 domain-containing protein" evidence="1">
    <location>
        <begin position="21"/>
        <end position="102"/>
    </location>
</feature>
<evidence type="ECO:0000313" key="3">
    <source>
        <dbReference type="Proteomes" id="UP000432089"/>
    </source>
</evidence>
<evidence type="ECO:0008006" key="4">
    <source>
        <dbReference type="Google" id="ProtNLM"/>
    </source>
</evidence>
<dbReference type="RefSeq" id="WP_150967556.1">
    <property type="nucleotide sequence ID" value="NZ_VZDO01000001.1"/>
</dbReference>
<keyword evidence="3" id="KW-1185">Reference proteome</keyword>
<dbReference type="Proteomes" id="UP000432089">
    <property type="component" value="Unassembled WGS sequence"/>
</dbReference>
<protein>
    <recommendedName>
        <fullName evidence="4">DUF541 domain-containing protein</fullName>
    </recommendedName>
</protein>
<reference evidence="2 3" key="1">
    <citation type="submission" date="2019-09" db="EMBL/GenBank/DDBJ databases">
        <title>YIM 132180 draft genome.</title>
        <authorList>
            <person name="Zhang K."/>
        </authorList>
    </citation>
    <scope>NUCLEOTIDE SEQUENCE [LARGE SCALE GENOMIC DNA]</scope>
    <source>
        <strain evidence="2 3">YIM 132180</strain>
    </source>
</reference>
<organism evidence="2 3">
    <name type="scientific">Plantimonas leprariae</name>
    <dbReference type="NCBI Taxonomy" id="2615207"/>
    <lineage>
        <taxon>Bacteria</taxon>
        <taxon>Pseudomonadati</taxon>
        <taxon>Pseudomonadota</taxon>
        <taxon>Alphaproteobacteria</taxon>
        <taxon>Hyphomicrobiales</taxon>
        <taxon>Aurantimonadaceae</taxon>
        <taxon>Plantimonas</taxon>
    </lineage>
</organism>
<comment type="caution">
    <text evidence="2">The sequence shown here is derived from an EMBL/GenBank/DDBJ whole genome shotgun (WGS) entry which is preliminary data.</text>
</comment>
<dbReference type="AlphaFoldDB" id="A0A7V7PSM6"/>
<evidence type="ECO:0000313" key="2">
    <source>
        <dbReference type="EMBL" id="KAB0682584.1"/>
    </source>
</evidence>
<name>A0A7V7PSM6_9HYPH</name>
<gene>
    <name evidence="2" type="ORF">F6X38_00370</name>
</gene>
<feature type="signal peptide" evidence="1">
    <location>
        <begin position="1"/>
        <end position="20"/>
    </location>
</feature>
<keyword evidence="1" id="KW-0732">Signal</keyword>
<sequence>MKKTILAAAIALFAVSPAFAQATSATLPEASGSMAAGTDYTIVTRRSEASKAANTKTDPMSIQNTIAANPGLADKLAAQNVPVDSIDSITVKPNREVTIYVK</sequence>
<dbReference type="EMBL" id="VZDO01000001">
    <property type="protein sequence ID" value="KAB0682584.1"/>
    <property type="molecule type" value="Genomic_DNA"/>
</dbReference>
<proteinExistence type="predicted"/>
<evidence type="ECO:0000256" key="1">
    <source>
        <dbReference type="SAM" id="SignalP"/>
    </source>
</evidence>
<accession>A0A7V7PSM6</accession>